<evidence type="ECO:0000313" key="1">
    <source>
        <dbReference type="Proteomes" id="UP000322000"/>
    </source>
</evidence>
<sequence length="140" mass="16572">MKEYAVVIAFVIFLADPINSKGAHRSFFKPPRSNQVDEPLTPNDQVDDVYKMLRIFSSTYKLPVYIVSSHIHPKKLKKIREPKLYRNLDEPLKKNLKKRIFYDTKKNLRRTSGKKIFWLANRDLNKRIREVILPGPLIQH</sequence>
<dbReference type="KEGG" id="tnl:113492281"/>
<dbReference type="OrthoDB" id="10637759at2759"/>
<organism evidence="1 2">
    <name type="scientific">Trichoplusia ni</name>
    <name type="common">Cabbage looper</name>
    <dbReference type="NCBI Taxonomy" id="7111"/>
    <lineage>
        <taxon>Eukaryota</taxon>
        <taxon>Metazoa</taxon>
        <taxon>Ecdysozoa</taxon>
        <taxon>Arthropoda</taxon>
        <taxon>Hexapoda</taxon>
        <taxon>Insecta</taxon>
        <taxon>Pterygota</taxon>
        <taxon>Neoptera</taxon>
        <taxon>Endopterygota</taxon>
        <taxon>Lepidoptera</taxon>
        <taxon>Glossata</taxon>
        <taxon>Ditrysia</taxon>
        <taxon>Noctuoidea</taxon>
        <taxon>Noctuidae</taxon>
        <taxon>Plusiinae</taxon>
        <taxon>Trichoplusia</taxon>
    </lineage>
</organism>
<dbReference type="GeneID" id="113492281"/>
<protein>
    <submittedName>
        <fullName evidence="2">Uncharacterized protein LOC113492281</fullName>
    </submittedName>
</protein>
<evidence type="ECO:0000313" key="2">
    <source>
        <dbReference type="RefSeq" id="XP_026725522.1"/>
    </source>
</evidence>
<proteinExistence type="predicted"/>
<gene>
    <name evidence="2" type="primary">LOC113492281</name>
</gene>
<accession>A0A7E5VB60</accession>
<keyword evidence="1" id="KW-1185">Reference proteome</keyword>
<name>A0A7E5VB60_TRINI</name>
<reference evidence="2" key="1">
    <citation type="submission" date="2025-08" db="UniProtKB">
        <authorList>
            <consortium name="RefSeq"/>
        </authorList>
    </citation>
    <scope>IDENTIFICATION</scope>
</reference>
<dbReference type="Proteomes" id="UP000322000">
    <property type="component" value="Chromosome 3"/>
</dbReference>
<dbReference type="InParanoid" id="A0A7E5VB60"/>
<dbReference type="AlphaFoldDB" id="A0A7E5VB60"/>
<dbReference type="RefSeq" id="XP_026725522.1">
    <property type="nucleotide sequence ID" value="XM_026869721.1"/>
</dbReference>